<dbReference type="Gene3D" id="3.40.50.1820">
    <property type="entry name" value="alpha/beta hydrolase"/>
    <property type="match status" value="1"/>
</dbReference>
<evidence type="ECO:0000256" key="1">
    <source>
        <dbReference type="ARBA" id="ARBA00022801"/>
    </source>
</evidence>
<organism evidence="6 7">
    <name type="scientific">Streptomyces coacervatus</name>
    <dbReference type="NCBI Taxonomy" id="647381"/>
    <lineage>
        <taxon>Bacteria</taxon>
        <taxon>Bacillati</taxon>
        <taxon>Actinomycetota</taxon>
        <taxon>Actinomycetes</taxon>
        <taxon>Kitasatosporales</taxon>
        <taxon>Streptomycetaceae</taxon>
        <taxon>Streptomyces</taxon>
    </lineage>
</organism>
<dbReference type="InterPro" id="IPR006311">
    <property type="entry name" value="TAT_signal"/>
</dbReference>
<keyword evidence="3" id="KW-0443">Lipid metabolism</keyword>
<evidence type="ECO:0000256" key="5">
    <source>
        <dbReference type="SAM" id="SignalP"/>
    </source>
</evidence>
<keyword evidence="2" id="KW-0442">Lipid degradation</keyword>
<protein>
    <submittedName>
        <fullName evidence="6">Alpha/beta hydrolase</fullName>
    </submittedName>
</protein>
<dbReference type="PANTHER" id="PTHR10272">
    <property type="entry name" value="PLATELET-ACTIVATING FACTOR ACETYLHYDROLASE"/>
    <property type="match status" value="1"/>
</dbReference>
<gene>
    <name evidence="6" type="ORF">GCM10022403_071940</name>
</gene>
<dbReference type="PROSITE" id="PS51318">
    <property type="entry name" value="TAT"/>
    <property type="match status" value="1"/>
</dbReference>
<keyword evidence="5" id="KW-0732">Signal</keyword>
<feature type="signal peptide" evidence="5">
    <location>
        <begin position="1"/>
        <end position="36"/>
    </location>
</feature>
<dbReference type="EMBL" id="BAABDE010000028">
    <property type="protein sequence ID" value="GAA3828268.1"/>
    <property type="molecule type" value="Genomic_DNA"/>
</dbReference>
<keyword evidence="7" id="KW-1185">Reference proteome</keyword>
<evidence type="ECO:0000313" key="6">
    <source>
        <dbReference type="EMBL" id="GAA3828268.1"/>
    </source>
</evidence>
<dbReference type="SUPFAM" id="SSF53474">
    <property type="entry name" value="alpha/beta-Hydrolases"/>
    <property type="match status" value="1"/>
</dbReference>
<evidence type="ECO:0000313" key="7">
    <source>
        <dbReference type="Proteomes" id="UP001501009"/>
    </source>
</evidence>
<dbReference type="RefSeq" id="WP_275776355.1">
    <property type="nucleotide sequence ID" value="NZ_BAABDE010000028.1"/>
</dbReference>
<keyword evidence="1 6" id="KW-0378">Hydrolase</keyword>
<evidence type="ECO:0000256" key="4">
    <source>
        <dbReference type="SAM" id="MobiDB-lite"/>
    </source>
</evidence>
<dbReference type="Pfam" id="PF03403">
    <property type="entry name" value="PAF-AH_p_II"/>
    <property type="match status" value="1"/>
</dbReference>
<dbReference type="Proteomes" id="UP001501009">
    <property type="component" value="Unassembled WGS sequence"/>
</dbReference>
<dbReference type="InterPro" id="IPR029058">
    <property type="entry name" value="AB_hydrolase_fold"/>
</dbReference>
<accession>A0ABP7IWW6</accession>
<evidence type="ECO:0000256" key="2">
    <source>
        <dbReference type="ARBA" id="ARBA00022963"/>
    </source>
</evidence>
<name>A0ABP7IWW6_9ACTN</name>
<evidence type="ECO:0000256" key="3">
    <source>
        <dbReference type="ARBA" id="ARBA00023098"/>
    </source>
</evidence>
<dbReference type="GO" id="GO:0016787">
    <property type="term" value="F:hydrolase activity"/>
    <property type="evidence" value="ECO:0007669"/>
    <property type="project" value="UniProtKB-KW"/>
</dbReference>
<comment type="caution">
    <text evidence="6">The sequence shown here is derived from an EMBL/GenBank/DDBJ whole genome shotgun (WGS) entry which is preliminary data.</text>
</comment>
<sequence length="450" mass="48486">MKHRRPRHRRRTIARAVGSASALAVALGAGMTPAMAAGKTSNKPAATGFSPDEPDRADQNTPWAPENDEAPLPHKAVHPEAFASGRTAASALQLKMPAPTGKYSVGMVGLHLVDKSRTDPYVGGHREVMVSLWYPTVAPSGHYQAPWMPSISGSHFLATRGLSPQQVTLPTTAGHVLAPVDTALGKLPVLLYSTGLHSDRAMGTALAQDLASRGYLVVTVDHTHDANEVQFPGNRLEVNSMAPGTHSSDTLKVRAADIRFVINQLSTISRGGNPDPGHPTLPTGLSGAVDMSRIGMFGWSLGGAAVDTAMQLDSRIKAGANLDGQFFGTAPSKDLDRPFMLFSSGGHNRNNDGSWRTLWSHLKGYRVDVQLHGAAHLSFSDNEWMVPQVAGLLGMSQAQVQQQYGTIDPNRAVQVQRVYLAAFFDQELRHQHRSLLDGPDRNYPEISFVR</sequence>
<proteinExistence type="predicted"/>
<reference evidence="7" key="1">
    <citation type="journal article" date="2019" name="Int. J. Syst. Evol. Microbiol.">
        <title>The Global Catalogue of Microorganisms (GCM) 10K type strain sequencing project: providing services to taxonomists for standard genome sequencing and annotation.</title>
        <authorList>
            <consortium name="The Broad Institute Genomics Platform"/>
            <consortium name="The Broad Institute Genome Sequencing Center for Infectious Disease"/>
            <person name="Wu L."/>
            <person name="Ma J."/>
        </authorList>
    </citation>
    <scope>NUCLEOTIDE SEQUENCE [LARGE SCALE GENOMIC DNA]</scope>
    <source>
        <strain evidence="7">JCM 17138</strain>
    </source>
</reference>
<dbReference type="PANTHER" id="PTHR10272:SF0">
    <property type="entry name" value="PLATELET-ACTIVATING FACTOR ACETYLHYDROLASE"/>
    <property type="match status" value="1"/>
</dbReference>
<feature type="chain" id="PRO_5045631265" evidence="5">
    <location>
        <begin position="37"/>
        <end position="450"/>
    </location>
</feature>
<feature type="region of interest" description="Disordered" evidence="4">
    <location>
        <begin position="34"/>
        <end position="69"/>
    </location>
</feature>